<dbReference type="InterPro" id="IPR029058">
    <property type="entry name" value="AB_hydrolase_fold"/>
</dbReference>
<dbReference type="EMBL" id="FRAP01000005">
    <property type="protein sequence ID" value="SHK38588.1"/>
    <property type="molecule type" value="Genomic_DNA"/>
</dbReference>
<dbReference type="AlphaFoldDB" id="A0A1M6S249"/>
<dbReference type="PANTHER" id="PTHR43194:SF2">
    <property type="entry name" value="PEROXISOMAL MEMBRANE PROTEIN LPX1"/>
    <property type="match status" value="1"/>
</dbReference>
<dbReference type="PANTHER" id="PTHR43194">
    <property type="entry name" value="HYDROLASE ALPHA/BETA FOLD FAMILY"/>
    <property type="match status" value="1"/>
</dbReference>
<dbReference type="GO" id="GO:0003824">
    <property type="term" value="F:catalytic activity"/>
    <property type="evidence" value="ECO:0007669"/>
    <property type="project" value="UniProtKB-ARBA"/>
</dbReference>
<dbReference type="InterPro" id="IPR050228">
    <property type="entry name" value="Carboxylesterase_BioH"/>
</dbReference>
<dbReference type="Proteomes" id="UP000184363">
    <property type="component" value="Unassembled WGS sequence"/>
</dbReference>
<evidence type="ECO:0000313" key="2">
    <source>
        <dbReference type="EMBL" id="SHK38588.1"/>
    </source>
</evidence>
<dbReference type="Pfam" id="PF00561">
    <property type="entry name" value="Abhydrolase_1"/>
    <property type="match status" value="1"/>
</dbReference>
<evidence type="ECO:0000259" key="1">
    <source>
        <dbReference type="Pfam" id="PF00561"/>
    </source>
</evidence>
<dbReference type="Gene3D" id="3.40.50.1820">
    <property type="entry name" value="alpha/beta hydrolase"/>
    <property type="match status" value="1"/>
</dbReference>
<feature type="domain" description="AB hydrolase-1" evidence="1">
    <location>
        <begin position="21"/>
        <end position="248"/>
    </location>
</feature>
<organism evidence="2 3">
    <name type="scientific">Pseudonocardia thermophila</name>
    <dbReference type="NCBI Taxonomy" id="1848"/>
    <lineage>
        <taxon>Bacteria</taxon>
        <taxon>Bacillati</taxon>
        <taxon>Actinomycetota</taxon>
        <taxon>Actinomycetes</taxon>
        <taxon>Pseudonocardiales</taxon>
        <taxon>Pseudonocardiaceae</taxon>
        <taxon>Pseudonocardia</taxon>
    </lineage>
</organism>
<dbReference type="SUPFAM" id="SSF53474">
    <property type="entry name" value="alpha/beta-Hydrolases"/>
    <property type="match status" value="1"/>
</dbReference>
<proteinExistence type="predicted"/>
<dbReference type="InterPro" id="IPR000073">
    <property type="entry name" value="AB_hydrolase_1"/>
</dbReference>
<protein>
    <submittedName>
        <fullName evidence="2">Pimeloyl-ACP methyl ester carboxylesterase</fullName>
    </submittedName>
</protein>
<keyword evidence="3" id="KW-1185">Reference proteome</keyword>
<dbReference type="RefSeq" id="WP_073456576.1">
    <property type="nucleotide sequence ID" value="NZ_FRAP01000005.1"/>
</dbReference>
<accession>A0A1M6S249</accession>
<evidence type="ECO:0000313" key="3">
    <source>
        <dbReference type="Proteomes" id="UP000184363"/>
    </source>
</evidence>
<dbReference type="PRINTS" id="PR00111">
    <property type="entry name" value="ABHYDROLASE"/>
</dbReference>
<reference evidence="2 3" key="1">
    <citation type="submission" date="2016-11" db="EMBL/GenBank/DDBJ databases">
        <authorList>
            <person name="Jaros S."/>
            <person name="Januszkiewicz K."/>
            <person name="Wedrychowicz H."/>
        </authorList>
    </citation>
    <scope>NUCLEOTIDE SEQUENCE [LARGE SCALE GENOMIC DNA]</scope>
    <source>
        <strain evidence="2 3">DSM 43832</strain>
    </source>
</reference>
<dbReference type="OrthoDB" id="3210844at2"/>
<gene>
    <name evidence="2" type="ORF">SAMN05443637_105271</name>
</gene>
<dbReference type="STRING" id="1848.SAMN05443637_105271"/>
<sequence>MSVVNVDGLDIAYTAAGAGAPVVLVHGLAEDRHSWAVQQRELTELRTFAYDQRGHGETPPGDGDGTLEQLGRDLLGFIEQVTGPAAVVGFSLGGAVALWAAAERPDLVDRAVVLGTSSVVGRAAAAFYADRIEKATDTRSAEFRAALRDDTAAALAIAHERLDEVVAGRLAAVGDGRGYINAARAMAALHGAPLTPRLADIRTHVDVVAATADTFCPPKASAIITHALADVTYHEIPGAGHLMNVDAPGAVTGVLRTTLIGRT</sequence>
<name>A0A1M6S249_PSETH</name>